<gene>
    <name evidence="2" type="ORF">KVP70_23820</name>
    <name evidence="3" type="ORF">L1274_004796</name>
</gene>
<dbReference type="AlphaFoldDB" id="A0AA41L3H4"/>
<reference evidence="2" key="1">
    <citation type="submission" date="2021-07" db="EMBL/GenBank/DDBJ databases">
        <title>Characterization of violacein-producing bacteria and related species.</title>
        <authorList>
            <person name="Wilson H.S."/>
            <person name="De Leon M.E."/>
        </authorList>
    </citation>
    <scope>NUCLEOTIDE SEQUENCE</scope>
    <source>
        <strain evidence="2">HSC-15S17</strain>
    </source>
</reference>
<organism evidence="2 4">
    <name type="scientific">Duganella violaceipulchra</name>
    <dbReference type="NCBI Taxonomy" id="2849652"/>
    <lineage>
        <taxon>Bacteria</taxon>
        <taxon>Pseudomonadati</taxon>
        <taxon>Pseudomonadota</taxon>
        <taxon>Betaproteobacteria</taxon>
        <taxon>Burkholderiales</taxon>
        <taxon>Oxalobacteraceae</taxon>
        <taxon>Telluria group</taxon>
        <taxon>Duganella</taxon>
    </lineage>
</organism>
<dbReference type="RefSeq" id="WP_217944926.1">
    <property type="nucleotide sequence ID" value="NZ_JAHTGR010000014.1"/>
</dbReference>
<name>A0AA41L3H4_9BURK</name>
<reference evidence="3" key="2">
    <citation type="submission" date="2022-03" db="EMBL/GenBank/DDBJ databases">
        <title>Genome Encyclopedia of Bacteria and Archaea VI: Functional Genomics of Type Strains.</title>
        <authorList>
            <person name="Whitman W."/>
        </authorList>
    </citation>
    <scope>NUCLEOTIDE SEQUENCE</scope>
    <source>
        <strain evidence="3">HSC-15S17</strain>
    </source>
</reference>
<protein>
    <recommendedName>
        <fullName evidence="6">Pilus assembly protein PilO</fullName>
    </recommendedName>
</protein>
<evidence type="ECO:0000313" key="3">
    <source>
        <dbReference type="EMBL" id="MCP2011050.1"/>
    </source>
</evidence>
<keyword evidence="5" id="KW-1185">Reference proteome</keyword>
<dbReference type="EMBL" id="JALJZU010000010">
    <property type="protein sequence ID" value="MCP2011050.1"/>
    <property type="molecule type" value="Genomic_DNA"/>
</dbReference>
<evidence type="ECO:0008006" key="6">
    <source>
        <dbReference type="Google" id="ProtNLM"/>
    </source>
</evidence>
<evidence type="ECO:0000313" key="5">
    <source>
        <dbReference type="Proteomes" id="UP001162889"/>
    </source>
</evidence>
<keyword evidence="1" id="KW-0812">Transmembrane</keyword>
<dbReference type="Proteomes" id="UP001155901">
    <property type="component" value="Unassembled WGS sequence"/>
</dbReference>
<evidence type="ECO:0000313" key="2">
    <source>
        <dbReference type="EMBL" id="MBV6323968.1"/>
    </source>
</evidence>
<proteinExistence type="predicted"/>
<feature type="transmembrane region" description="Helical" evidence="1">
    <location>
        <begin position="33"/>
        <end position="53"/>
    </location>
</feature>
<keyword evidence="1" id="KW-1133">Transmembrane helix</keyword>
<accession>A0AA41L3H4</accession>
<dbReference type="EMBL" id="JAHTGR010000014">
    <property type="protein sequence ID" value="MBV6323968.1"/>
    <property type="molecule type" value="Genomic_DNA"/>
</dbReference>
<keyword evidence="1" id="KW-0472">Membrane</keyword>
<comment type="caution">
    <text evidence="2">The sequence shown here is derived from an EMBL/GenBank/DDBJ whole genome shotgun (WGS) entry which is preliminary data.</text>
</comment>
<evidence type="ECO:0000313" key="4">
    <source>
        <dbReference type="Proteomes" id="UP001155901"/>
    </source>
</evidence>
<evidence type="ECO:0000256" key="1">
    <source>
        <dbReference type="SAM" id="Phobius"/>
    </source>
</evidence>
<dbReference type="Proteomes" id="UP001162889">
    <property type="component" value="Unassembled WGS sequence"/>
</dbReference>
<sequence length="200" mass="21895">MSDSGGAGGSWTITLRELAWRAGGGARAWHQRLGWSGLVVLVALALAAAALAIEREQRRAGAVLRRQLAVPSAAAAVPAQDRERQALAAFERQLLPYEEIPVVVQELMVMAERRGVTLARGEYRLQPDVPGGFLRYRIRLPLKGKMSVVYGFIQDALQAQPALALERVQFKRERSDALEVEAGSEWALLVRRPAHGEVAP</sequence>